<evidence type="ECO:0000256" key="2">
    <source>
        <dbReference type="SAM" id="Phobius"/>
    </source>
</evidence>
<dbReference type="EMBL" id="ML119827">
    <property type="protein sequence ID" value="RPA73286.1"/>
    <property type="molecule type" value="Genomic_DNA"/>
</dbReference>
<dbReference type="AlphaFoldDB" id="A0A3N4HK60"/>
<organism evidence="3 4">
    <name type="scientific">Ascobolus immersus RN42</name>
    <dbReference type="NCBI Taxonomy" id="1160509"/>
    <lineage>
        <taxon>Eukaryota</taxon>
        <taxon>Fungi</taxon>
        <taxon>Dikarya</taxon>
        <taxon>Ascomycota</taxon>
        <taxon>Pezizomycotina</taxon>
        <taxon>Pezizomycetes</taxon>
        <taxon>Pezizales</taxon>
        <taxon>Ascobolaceae</taxon>
        <taxon>Ascobolus</taxon>
    </lineage>
</organism>
<protein>
    <submittedName>
        <fullName evidence="3">Uncharacterized protein</fullName>
    </submittedName>
</protein>
<feature type="compositionally biased region" description="Polar residues" evidence="1">
    <location>
        <begin position="158"/>
        <end position="179"/>
    </location>
</feature>
<evidence type="ECO:0000313" key="4">
    <source>
        <dbReference type="Proteomes" id="UP000275078"/>
    </source>
</evidence>
<sequence>MSRKVSIPHGFTSKFACQSCEQSKRTCMWWVPPSVPFSGEHPVECIYAREKTNWRGKMPNLFESEISDDQLFIVQAGRPLENDKLKCQREIINTKEILRLTETKLLDHIAEAWGDVQMVKEAIVERMSEDKVGSCVVEKGSTSQDDEGEVGHGIPTAPTDSAGTTVASDTTPSEEQTIDNGVAHAPVNDESINKGGSMASKRQLGADKDESINIGGSMASKRQLGADKDESINIGGSMASKRQLGADNDAEDSVDRGREIKRRKEGANGGCIIFSVEDVHEFAASSKSVALTRTIKDMERVFNIAETADSWDVFLDMILPFEVSSTYDGDSFSVMGSWRGLVETKSIMEQLGIEPRFEQDGEIPAHLLGIRWAGGDGVFYSMATGCVVYIFIYMYGLGFKPENITRDMVTDYVERFVERFTMKYP</sequence>
<gene>
    <name evidence="3" type="ORF">BJ508DRAFT_334241</name>
</gene>
<feature type="region of interest" description="Disordered" evidence="1">
    <location>
        <begin position="133"/>
        <end position="212"/>
    </location>
</feature>
<keyword evidence="4" id="KW-1185">Reference proteome</keyword>
<evidence type="ECO:0000256" key="1">
    <source>
        <dbReference type="SAM" id="MobiDB-lite"/>
    </source>
</evidence>
<evidence type="ECO:0000313" key="3">
    <source>
        <dbReference type="EMBL" id="RPA73286.1"/>
    </source>
</evidence>
<name>A0A3N4HK60_ASCIM</name>
<accession>A0A3N4HK60</accession>
<keyword evidence="2" id="KW-1133">Transmembrane helix</keyword>
<keyword evidence="2" id="KW-0812">Transmembrane</keyword>
<keyword evidence="2" id="KW-0472">Membrane</keyword>
<dbReference type="Proteomes" id="UP000275078">
    <property type="component" value="Unassembled WGS sequence"/>
</dbReference>
<feature type="region of interest" description="Disordered" evidence="1">
    <location>
        <begin position="236"/>
        <end position="255"/>
    </location>
</feature>
<feature type="transmembrane region" description="Helical" evidence="2">
    <location>
        <begin position="378"/>
        <end position="398"/>
    </location>
</feature>
<reference evidence="3 4" key="1">
    <citation type="journal article" date="2018" name="Nat. Ecol. Evol.">
        <title>Pezizomycetes genomes reveal the molecular basis of ectomycorrhizal truffle lifestyle.</title>
        <authorList>
            <person name="Murat C."/>
            <person name="Payen T."/>
            <person name="Noel B."/>
            <person name="Kuo A."/>
            <person name="Morin E."/>
            <person name="Chen J."/>
            <person name="Kohler A."/>
            <person name="Krizsan K."/>
            <person name="Balestrini R."/>
            <person name="Da Silva C."/>
            <person name="Montanini B."/>
            <person name="Hainaut M."/>
            <person name="Levati E."/>
            <person name="Barry K.W."/>
            <person name="Belfiori B."/>
            <person name="Cichocki N."/>
            <person name="Clum A."/>
            <person name="Dockter R.B."/>
            <person name="Fauchery L."/>
            <person name="Guy J."/>
            <person name="Iotti M."/>
            <person name="Le Tacon F."/>
            <person name="Lindquist E.A."/>
            <person name="Lipzen A."/>
            <person name="Malagnac F."/>
            <person name="Mello A."/>
            <person name="Molinier V."/>
            <person name="Miyauchi S."/>
            <person name="Poulain J."/>
            <person name="Riccioni C."/>
            <person name="Rubini A."/>
            <person name="Sitrit Y."/>
            <person name="Splivallo R."/>
            <person name="Traeger S."/>
            <person name="Wang M."/>
            <person name="Zifcakova L."/>
            <person name="Wipf D."/>
            <person name="Zambonelli A."/>
            <person name="Paolocci F."/>
            <person name="Nowrousian M."/>
            <person name="Ottonello S."/>
            <person name="Baldrian P."/>
            <person name="Spatafora J.W."/>
            <person name="Henrissat B."/>
            <person name="Nagy L.G."/>
            <person name="Aury J.M."/>
            <person name="Wincker P."/>
            <person name="Grigoriev I.V."/>
            <person name="Bonfante P."/>
            <person name="Martin F.M."/>
        </authorList>
    </citation>
    <scope>NUCLEOTIDE SEQUENCE [LARGE SCALE GENOMIC DNA]</scope>
    <source>
        <strain evidence="3 4">RN42</strain>
    </source>
</reference>
<proteinExistence type="predicted"/>